<protein>
    <submittedName>
        <fullName evidence="2">CotS family spore coat protein</fullName>
    </submittedName>
</protein>
<accession>A0ABY9QES0</accession>
<proteinExistence type="predicted"/>
<evidence type="ECO:0000313" key="2">
    <source>
        <dbReference type="EMBL" id="WMV77043.1"/>
    </source>
</evidence>
<keyword evidence="2" id="KW-0946">Virion</keyword>
<sequence>MMADQTVYSTTSPVTNERLVHMARLLLKQWDVEAKAIEVIQSGQMALVWKVYTDDGPKCLKRIHRPKKKALFSIYAQDTLAKKGLYVPRIIETRNHRLFKQYGPFLFVLYDWIEGTPFDLNVHDDLIAMIEALAHFHEQSVGYEPPPGVPVFSKLGKWPKHYMKRCRQLEAWKQLAKLDRDDPFSRLYLAEIDRFIEKGEEVLQQLLESYYETWVEQMKKRPSLCHQDYGTGNSLRGEDGNVWIIDLDTTAFDLPIRDVRKMMAPFLFETDEKGKTKADIVLEAYEDVRPLTKKEKKVLFIDLLFPYDLHELAVEKYIRNVPITEAELAEAMAYEQAKWEEIERRLDSL</sequence>
<gene>
    <name evidence="2" type="ORF">HSX42_04465</name>
</gene>
<organism evidence="2 3">
    <name type="scientific">Geobacillus thermodenitrificans</name>
    <dbReference type="NCBI Taxonomy" id="33940"/>
    <lineage>
        <taxon>Bacteria</taxon>
        <taxon>Bacillati</taxon>
        <taxon>Bacillota</taxon>
        <taxon>Bacilli</taxon>
        <taxon>Bacillales</taxon>
        <taxon>Anoxybacillaceae</taxon>
        <taxon>Geobacillus</taxon>
    </lineage>
</organism>
<dbReference type="Gene3D" id="3.30.200.20">
    <property type="entry name" value="Phosphorylase Kinase, domain 1"/>
    <property type="match status" value="1"/>
</dbReference>
<keyword evidence="2" id="KW-0167">Capsid protein</keyword>
<feature type="domain" description="Aminoglycoside phosphotransferase" evidence="1">
    <location>
        <begin position="37"/>
        <end position="263"/>
    </location>
</feature>
<dbReference type="PANTHER" id="PTHR39179">
    <property type="entry name" value="SPORE COAT PROTEIN I"/>
    <property type="match status" value="1"/>
</dbReference>
<name>A0ABY9QES0_GEOTD</name>
<evidence type="ECO:0000313" key="3">
    <source>
        <dbReference type="Proteomes" id="UP001297580"/>
    </source>
</evidence>
<dbReference type="Gene3D" id="3.90.1200.10">
    <property type="match status" value="1"/>
</dbReference>
<dbReference type="GeneID" id="87621655"/>
<dbReference type="EMBL" id="CP133461">
    <property type="protein sequence ID" value="WMV77043.1"/>
    <property type="molecule type" value="Genomic_DNA"/>
</dbReference>
<keyword evidence="3" id="KW-1185">Reference proteome</keyword>
<dbReference type="PANTHER" id="PTHR39179:SF1">
    <property type="entry name" value="SPORE COAT PROTEIN I"/>
    <property type="match status" value="1"/>
</dbReference>
<reference evidence="2 3" key="1">
    <citation type="submission" date="2023-08" db="EMBL/GenBank/DDBJ databases">
        <title>Complete genome sequence of Geobacillus thermodenitrificans K1041, a genetically tractable strain representative of the genus Geobacillus.</title>
        <authorList>
            <person name="Kani S."/>
            <person name="Suzuki H."/>
        </authorList>
    </citation>
    <scope>NUCLEOTIDE SEQUENCE [LARGE SCALE GENOMIC DNA]</scope>
    <source>
        <strain evidence="2 3">K1041</strain>
    </source>
</reference>
<dbReference type="NCBIfam" id="TIGR02906">
    <property type="entry name" value="spore_CotS"/>
    <property type="match status" value="1"/>
</dbReference>
<dbReference type="InterPro" id="IPR047175">
    <property type="entry name" value="CotS-like"/>
</dbReference>
<dbReference type="InterPro" id="IPR011009">
    <property type="entry name" value="Kinase-like_dom_sf"/>
</dbReference>
<dbReference type="InterPro" id="IPR014255">
    <property type="entry name" value="Spore_coat_CotS"/>
</dbReference>
<dbReference type="RefSeq" id="WP_011886952.1">
    <property type="nucleotide sequence ID" value="NZ_CP017690.1"/>
</dbReference>
<evidence type="ECO:0000259" key="1">
    <source>
        <dbReference type="Pfam" id="PF01636"/>
    </source>
</evidence>
<dbReference type="Proteomes" id="UP001297580">
    <property type="component" value="Chromosome"/>
</dbReference>
<dbReference type="SUPFAM" id="SSF56112">
    <property type="entry name" value="Protein kinase-like (PK-like)"/>
    <property type="match status" value="1"/>
</dbReference>
<dbReference type="InterPro" id="IPR002575">
    <property type="entry name" value="Aminoglycoside_PTrfase"/>
</dbReference>
<dbReference type="Pfam" id="PF01636">
    <property type="entry name" value="APH"/>
    <property type="match status" value="1"/>
</dbReference>